<feature type="compositionally biased region" description="Basic and acidic residues" evidence="9">
    <location>
        <begin position="104"/>
        <end position="119"/>
    </location>
</feature>
<dbReference type="PANTHER" id="PTHR24343:SF466">
    <property type="entry name" value="AMP-ACTIVATED PROTEIN KINASE ALPHA SUBUNIT, ISOFORM A"/>
    <property type="match status" value="1"/>
</dbReference>
<dbReference type="KEGG" id="pgab:PGSY75_0008400"/>
<keyword evidence="5 12" id="KW-0418">Kinase</keyword>
<evidence type="ECO:0000256" key="10">
    <source>
        <dbReference type="SAM" id="Phobius"/>
    </source>
</evidence>
<accession>A0A151L3M2</accession>
<dbReference type="InterPro" id="IPR000719">
    <property type="entry name" value="Prot_kinase_dom"/>
</dbReference>
<keyword evidence="4" id="KW-0547">Nucleotide-binding</keyword>
<evidence type="ECO:0000256" key="1">
    <source>
        <dbReference type="ARBA" id="ARBA00012513"/>
    </source>
</evidence>
<dbReference type="FunFam" id="1.10.510.10:FF:000367">
    <property type="entry name" value="Serine/threonine protein kinase"/>
    <property type="match status" value="1"/>
</dbReference>
<dbReference type="SMART" id="SM00220">
    <property type="entry name" value="S_TKc"/>
    <property type="match status" value="1"/>
</dbReference>
<keyword evidence="10" id="KW-1133">Transmembrane helix</keyword>
<dbReference type="VEuPathDB" id="PlasmoDB:PGSY75_0008400"/>
<comment type="catalytic activity">
    <reaction evidence="8">
        <text>L-seryl-[protein] + ATP = O-phospho-L-seryl-[protein] + ADP + H(+)</text>
        <dbReference type="Rhea" id="RHEA:17989"/>
        <dbReference type="Rhea" id="RHEA-COMP:9863"/>
        <dbReference type="Rhea" id="RHEA-COMP:11604"/>
        <dbReference type="ChEBI" id="CHEBI:15378"/>
        <dbReference type="ChEBI" id="CHEBI:29999"/>
        <dbReference type="ChEBI" id="CHEBI:30616"/>
        <dbReference type="ChEBI" id="CHEBI:83421"/>
        <dbReference type="ChEBI" id="CHEBI:456216"/>
        <dbReference type="EC" id="2.7.11.1"/>
    </reaction>
</comment>
<evidence type="ECO:0000256" key="2">
    <source>
        <dbReference type="ARBA" id="ARBA00022527"/>
    </source>
</evidence>
<organism evidence="12 13">
    <name type="scientific">Plasmodium gaboni</name>
    <dbReference type="NCBI Taxonomy" id="647221"/>
    <lineage>
        <taxon>Eukaryota</taxon>
        <taxon>Sar</taxon>
        <taxon>Alveolata</taxon>
        <taxon>Apicomplexa</taxon>
        <taxon>Aconoidasida</taxon>
        <taxon>Haemosporida</taxon>
        <taxon>Plasmodiidae</taxon>
        <taxon>Plasmodium</taxon>
        <taxon>Plasmodium (Laverania)</taxon>
    </lineage>
</organism>
<dbReference type="VEuPathDB" id="PlasmoDB:PGABG01_0018400"/>
<reference evidence="12 13" key="1">
    <citation type="journal article" date="2016" name="Nat. Commun.">
        <title>Genomes of cryptic chimpanzee Plasmodium species reveal key evolutionary events leading to human malaria.</title>
        <authorList>
            <person name="Sundararaman S.A."/>
            <person name="Plenderleith L.J."/>
            <person name="Liu W."/>
            <person name="Loy D.E."/>
            <person name="Learn G.H."/>
            <person name="Li Y."/>
            <person name="Shaw K.S."/>
            <person name="Ayouba A."/>
            <person name="Peeters M."/>
            <person name="Speede S."/>
            <person name="Shaw G.M."/>
            <person name="Bushman F.D."/>
            <person name="Brisson D."/>
            <person name="Rayner J.C."/>
            <person name="Sharp P.M."/>
            <person name="Hahn B.H."/>
        </authorList>
    </citation>
    <scope>NUCLEOTIDE SEQUENCE [LARGE SCALE GENOMIC DNA]</scope>
    <source>
        <strain evidence="12 13">SY75</strain>
    </source>
</reference>
<feature type="compositionally biased region" description="Basic residues" evidence="9">
    <location>
        <begin position="120"/>
        <end position="129"/>
    </location>
</feature>
<comment type="catalytic activity">
    <reaction evidence="7">
        <text>L-threonyl-[protein] + ATP = O-phospho-L-threonyl-[protein] + ADP + H(+)</text>
        <dbReference type="Rhea" id="RHEA:46608"/>
        <dbReference type="Rhea" id="RHEA-COMP:11060"/>
        <dbReference type="Rhea" id="RHEA-COMP:11605"/>
        <dbReference type="ChEBI" id="CHEBI:15378"/>
        <dbReference type="ChEBI" id="CHEBI:30013"/>
        <dbReference type="ChEBI" id="CHEBI:30616"/>
        <dbReference type="ChEBI" id="CHEBI:61977"/>
        <dbReference type="ChEBI" id="CHEBI:456216"/>
        <dbReference type="EC" id="2.7.11.1"/>
    </reaction>
</comment>
<evidence type="ECO:0000259" key="11">
    <source>
        <dbReference type="PROSITE" id="PS50011"/>
    </source>
</evidence>
<dbReference type="AlphaFoldDB" id="A0A151L3M2"/>
<gene>
    <name evidence="12" type="ORF">PGSY75_0008400</name>
</gene>
<evidence type="ECO:0000313" key="13">
    <source>
        <dbReference type="Proteomes" id="UP000076004"/>
    </source>
</evidence>
<dbReference type="Proteomes" id="UP000076004">
    <property type="component" value="Unassembled WGS sequence"/>
</dbReference>
<keyword evidence="6" id="KW-0067">ATP-binding</keyword>
<feature type="domain" description="Protein kinase" evidence="11">
    <location>
        <begin position="251"/>
        <end position="605"/>
    </location>
</feature>
<dbReference type="PROSITE" id="PS50011">
    <property type="entry name" value="PROTEIN_KINASE_DOM"/>
    <property type="match status" value="1"/>
</dbReference>
<dbReference type="PANTHER" id="PTHR24343">
    <property type="entry name" value="SERINE/THREONINE KINASE"/>
    <property type="match status" value="1"/>
</dbReference>
<dbReference type="EC" id="2.7.11.1" evidence="1"/>
<feature type="region of interest" description="Disordered" evidence="9">
    <location>
        <begin position="104"/>
        <end position="137"/>
    </location>
</feature>
<comment type="caution">
    <text evidence="12">The sequence shown here is derived from an EMBL/GenBank/DDBJ whole genome shotgun (WGS) entry which is preliminary data.</text>
</comment>
<dbReference type="EMBL" id="LVLB01000106">
    <property type="protein sequence ID" value="KYN93555.1"/>
    <property type="molecule type" value="Genomic_DNA"/>
</dbReference>
<keyword evidence="3" id="KW-0808">Transferase</keyword>
<dbReference type="GeneID" id="29773784"/>
<proteinExistence type="predicted"/>
<evidence type="ECO:0000256" key="5">
    <source>
        <dbReference type="ARBA" id="ARBA00022777"/>
    </source>
</evidence>
<feature type="transmembrane region" description="Helical" evidence="10">
    <location>
        <begin position="21"/>
        <end position="44"/>
    </location>
</feature>
<dbReference type="Pfam" id="PF00069">
    <property type="entry name" value="Pkinase"/>
    <property type="match status" value="1"/>
</dbReference>
<dbReference type="InterPro" id="IPR011009">
    <property type="entry name" value="Kinase-like_dom_sf"/>
</dbReference>
<evidence type="ECO:0000256" key="7">
    <source>
        <dbReference type="ARBA" id="ARBA00047899"/>
    </source>
</evidence>
<name>A0A151L3M2_9APIC</name>
<dbReference type="GO" id="GO:0004674">
    <property type="term" value="F:protein serine/threonine kinase activity"/>
    <property type="evidence" value="ECO:0007669"/>
    <property type="project" value="UniProtKB-KW"/>
</dbReference>
<keyword evidence="10" id="KW-0472">Membrane</keyword>
<keyword evidence="10" id="KW-0812">Transmembrane</keyword>
<dbReference type="SUPFAM" id="SSF56112">
    <property type="entry name" value="Protein kinase-like (PK-like)"/>
    <property type="match status" value="1"/>
</dbReference>
<evidence type="ECO:0000256" key="3">
    <source>
        <dbReference type="ARBA" id="ARBA00022679"/>
    </source>
</evidence>
<evidence type="ECO:0000256" key="9">
    <source>
        <dbReference type="SAM" id="MobiDB-lite"/>
    </source>
</evidence>
<keyword evidence="2 12" id="KW-0723">Serine/threonine-protein kinase</keyword>
<sequence length="609" mass="72708">MEIRCSLKYIKNKANKKYIGLFLNLKGFVMYLLFISLYFFFLFLTEIENKCISKGYVNIICQRKLAENNIDNDRSKHSLFSRIFRKKNIKRHKGKIEDEKIDKNETEEEKGKIKKESKGKTKKNSKNKRTQNNLRTQDNNNNIVSRIYYSGMNKKELLFPEYNIKNDSYTYMKIIDITPNKNNENLNVNVDDVVPCVSELEKRLNSENKIIYNWELGNKTVNEFLGHAYNFEIYGVNYYDWKFTNIKTVGYDIYRGRGHEMFKAVIPSNGIDKKNDITLFIKKIPINLWMEQYDLMNMLYGEYLMGGENFVMEVMVCAFLTKYYPGISPKLYKVLFAPEDRSMFKNISSSYMCNDINVFNYILNKMLIKDMKGHVVMVSEYYGKDTDKYLRKKGDIYRDISENEKKKIMHEWIKLVSRLHDSGLSHLDISPENTLIGENHNMRLCDFSKSTPLYTYNLRHRKNPNGLCLFQSCCPTVGKPKYEPPECIDLRRKLREMNIYDALIYLRNIEDQEERKKYYFDVECVDKYMLGIMLIWIWDYKYLWNNADSLEDKDFILFQKNNMNLDIFPTTQNWPQELKYIISQLLVLETRKNLQFKDLINHPWFSCNE</sequence>
<evidence type="ECO:0000256" key="8">
    <source>
        <dbReference type="ARBA" id="ARBA00048679"/>
    </source>
</evidence>
<dbReference type="Gene3D" id="1.10.510.10">
    <property type="entry name" value="Transferase(Phosphotransferase) domain 1"/>
    <property type="match status" value="1"/>
</dbReference>
<evidence type="ECO:0000313" key="12">
    <source>
        <dbReference type="EMBL" id="KYN93555.1"/>
    </source>
</evidence>
<evidence type="ECO:0000256" key="4">
    <source>
        <dbReference type="ARBA" id="ARBA00022741"/>
    </source>
</evidence>
<evidence type="ECO:0000256" key="6">
    <source>
        <dbReference type="ARBA" id="ARBA00022840"/>
    </source>
</evidence>
<dbReference type="GO" id="GO:0005524">
    <property type="term" value="F:ATP binding"/>
    <property type="evidence" value="ECO:0007669"/>
    <property type="project" value="UniProtKB-KW"/>
</dbReference>
<dbReference type="RefSeq" id="XP_018638997.1">
    <property type="nucleotide sequence ID" value="XM_018783220.1"/>
</dbReference>
<protein>
    <recommendedName>
        <fullName evidence="1">non-specific serine/threonine protein kinase</fullName>
        <ecNumber evidence="1">2.7.11.1</ecNumber>
    </recommendedName>
</protein>